<name>A0ABV5D005_9ACTN</name>
<dbReference type="InterPro" id="IPR000073">
    <property type="entry name" value="AB_hydrolase_1"/>
</dbReference>
<evidence type="ECO:0000313" key="3">
    <source>
        <dbReference type="EMBL" id="MFB6397577.1"/>
    </source>
</evidence>
<dbReference type="EMBL" id="JBCGDC010000153">
    <property type="protein sequence ID" value="MFB6397577.1"/>
    <property type="molecule type" value="Genomic_DNA"/>
</dbReference>
<organism evidence="3 4">
    <name type="scientific">Polymorphospora lycopeni</name>
    <dbReference type="NCBI Taxonomy" id="3140240"/>
    <lineage>
        <taxon>Bacteria</taxon>
        <taxon>Bacillati</taxon>
        <taxon>Actinomycetota</taxon>
        <taxon>Actinomycetes</taxon>
        <taxon>Micromonosporales</taxon>
        <taxon>Micromonosporaceae</taxon>
        <taxon>Polymorphospora</taxon>
    </lineage>
</organism>
<dbReference type="PANTHER" id="PTHR37017">
    <property type="entry name" value="AB HYDROLASE-1 DOMAIN-CONTAINING PROTEIN-RELATED"/>
    <property type="match status" value="1"/>
</dbReference>
<evidence type="ECO:0000259" key="2">
    <source>
        <dbReference type="Pfam" id="PF12697"/>
    </source>
</evidence>
<evidence type="ECO:0000313" key="4">
    <source>
        <dbReference type="Proteomes" id="UP001582793"/>
    </source>
</evidence>
<dbReference type="Proteomes" id="UP001582793">
    <property type="component" value="Unassembled WGS sequence"/>
</dbReference>
<accession>A0ABV5D005</accession>
<proteinExistence type="predicted"/>
<dbReference type="GO" id="GO:0016787">
    <property type="term" value="F:hydrolase activity"/>
    <property type="evidence" value="ECO:0007669"/>
    <property type="project" value="UniProtKB-KW"/>
</dbReference>
<sequence>MPVSASRRSLLAGTALVAATALAAAPAASAGPRHRPDPKPTVVLVHGAFADASGWAEVTRRLQRGGYPVLAPANPLRGVDSDSAYLASILRTIPGPVVLVGHSYGGVVITNAATGNPNVKALVYVAAFAPDEGETVYALQGRFPGTKLTEEALDLRPYPLPDGTTSYDGYVKPALFRDIFAGDLPAATVAVMATAQRPGDAHTLQQPAGAPAWRGIPSWYLVARDDNLIPAATQRFMARRAGARTVEVRASHVAMISQPEATTDLIKAAARAATR</sequence>
<dbReference type="InterPro" id="IPR029058">
    <property type="entry name" value="AB_hydrolase_fold"/>
</dbReference>
<dbReference type="Pfam" id="PF12697">
    <property type="entry name" value="Abhydrolase_6"/>
    <property type="match status" value="1"/>
</dbReference>
<feature type="chain" id="PRO_5047144589" evidence="1">
    <location>
        <begin position="24"/>
        <end position="275"/>
    </location>
</feature>
<dbReference type="Gene3D" id="3.40.50.1820">
    <property type="entry name" value="alpha/beta hydrolase"/>
    <property type="match status" value="1"/>
</dbReference>
<evidence type="ECO:0000256" key="1">
    <source>
        <dbReference type="SAM" id="SignalP"/>
    </source>
</evidence>
<dbReference type="PANTHER" id="PTHR37017:SF11">
    <property type="entry name" value="ESTERASE_LIPASE_THIOESTERASE DOMAIN-CONTAINING PROTEIN"/>
    <property type="match status" value="1"/>
</dbReference>
<dbReference type="SUPFAM" id="SSF53474">
    <property type="entry name" value="alpha/beta-Hydrolases"/>
    <property type="match status" value="1"/>
</dbReference>
<keyword evidence="3" id="KW-0378">Hydrolase</keyword>
<protein>
    <submittedName>
        <fullName evidence="3">Alpha/beta hydrolase</fullName>
    </submittedName>
</protein>
<reference evidence="3 4" key="1">
    <citation type="submission" date="2024-04" db="EMBL/GenBank/DDBJ databases">
        <title>Polymorphospora sp. isolated from Baiyangdian Lake in Xiong'an New Area.</title>
        <authorList>
            <person name="Zhang X."/>
            <person name="Liu J."/>
        </authorList>
    </citation>
    <scope>NUCLEOTIDE SEQUENCE [LARGE SCALE GENOMIC DNA]</scope>
    <source>
        <strain evidence="3 4">2-325</strain>
    </source>
</reference>
<feature type="signal peptide" evidence="1">
    <location>
        <begin position="1"/>
        <end position="23"/>
    </location>
</feature>
<dbReference type="PROSITE" id="PS51318">
    <property type="entry name" value="TAT"/>
    <property type="match status" value="1"/>
</dbReference>
<gene>
    <name evidence="3" type="ORF">AAFH96_31465</name>
</gene>
<comment type="caution">
    <text evidence="3">The sequence shown here is derived from an EMBL/GenBank/DDBJ whole genome shotgun (WGS) entry which is preliminary data.</text>
</comment>
<feature type="domain" description="AB hydrolase-1" evidence="2">
    <location>
        <begin position="42"/>
        <end position="263"/>
    </location>
</feature>
<dbReference type="InterPro" id="IPR052897">
    <property type="entry name" value="Sec-Metab_Biosynth_Hydrolase"/>
</dbReference>
<keyword evidence="1" id="KW-0732">Signal</keyword>
<dbReference type="RefSeq" id="WP_375736624.1">
    <property type="nucleotide sequence ID" value="NZ_JBCGDC010000153.1"/>
</dbReference>
<dbReference type="InterPro" id="IPR006311">
    <property type="entry name" value="TAT_signal"/>
</dbReference>
<keyword evidence="4" id="KW-1185">Reference proteome</keyword>